<dbReference type="InterPro" id="IPR004107">
    <property type="entry name" value="Integrase_SAM-like_N"/>
</dbReference>
<keyword evidence="7" id="KW-0233">DNA recombination</keyword>
<dbReference type="GO" id="GO:0051301">
    <property type="term" value="P:cell division"/>
    <property type="evidence" value="ECO:0007669"/>
    <property type="project" value="UniProtKB-KW"/>
</dbReference>
<dbReference type="SUPFAM" id="SSF56349">
    <property type="entry name" value="DNA breaking-rejoining enzymes"/>
    <property type="match status" value="1"/>
</dbReference>
<evidence type="ECO:0000313" key="12">
    <source>
        <dbReference type="EMBL" id="GHO96297.1"/>
    </source>
</evidence>
<dbReference type="GO" id="GO:0005737">
    <property type="term" value="C:cytoplasm"/>
    <property type="evidence" value="ECO:0007669"/>
    <property type="project" value="UniProtKB-SubCell"/>
</dbReference>
<evidence type="ECO:0000259" key="10">
    <source>
        <dbReference type="PROSITE" id="PS51898"/>
    </source>
</evidence>
<evidence type="ECO:0000256" key="9">
    <source>
        <dbReference type="PROSITE-ProRule" id="PRU01248"/>
    </source>
</evidence>
<dbReference type="AlphaFoldDB" id="A0A8J3IT27"/>
<keyword evidence="4" id="KW-0159">Chromosome partition</keyword>
<gene>
    <name evidence="12" type="primary">xerC_1</name>
    <name evidence="12" type="ORF">KSF_063450</name>
</gene>
<comment type="caution">
    <text evidence="12">The sequence shown here is derived from an EMBL/GenBank/DDBJ whole genome shotgun (WGS) entry which is preliminary data.</text>
</comment>
<evidence type="ECO:0000256" key="3">
    <source>
        <dbReference type="ARBA" id="ARBA00022618"/>
    </source>
</evidence>
<evidence type="ECO:0000256" key="2">
    <source>
        <dbReference type="ARBA" id="ARBA00022490"/>
    </source>
</evidence>
<dbReference type="InterPro" id="IPR050090">
    <property type="entry name" value="Tyrosine_recombinase_XerCD"/>
</dbReference>
<evidence type="ECO:0000256" key="4">
    <source>
        <dbReference type="ARBA" id="ARBA00022829"/>
    </source>
</evidence>
<dbReference type="InterPro" id="IPR002104">
    <property type="entry name" value="Integrase_catalytic"/>
</dbReference>
<keyword evidence="5" id="KW-0229">DNA integration</keyword>
<dbReference type="PROSITE" id="PS51900">
    <property type="entry name" value="CB"/>
    <property type="match status" value="1"/>
</dbReference>
<evidence type="ECO:0000259" key="11">
    <source>
        <dbReference type="PROSITE" id="PS51900"/>
    </source>
</evidence>
<evidence type="ECO:0000313" key="13">
    <source>
        <dbReference type="Proteomes" id="UP000597444"/>
    </source>
</evidence>
<proteinExistence type="predicted"/>
<dbReference type="PANTHER" id="PTHR30349:SF77">
    <property type="entry name" value="TYROSINE RECOMBINASE XERC"/>
    <property type="match status" value="1"/>
</dbReference>
<comment type="subcellular location">
    <subcellularLocation>
        <location evidence="1">Cytoplasm</location>
    </subcellularLocation>
</comment>
<organism evidence="12 13">
    <name type="scientific">Reticulibacter mediterranei</name>
    <dbReference type="NCBI Taxonomy" id="2778369"/>
    <lineage>
        <taxon>Bacteria</taxon>
        <taxon>Bacillati</taxon>
        <taxon>Chloroflexota</taxon>
        <taxon>Ktedonobacteria</taxon>
        <taxon>Ktedonobacterales</taxon>
        <taxon>Reticulibacteraceae</taxon>
        <taxon>Reticulibacter</taxon>
    </lineage>
</organism>
<dbReference type="InterPro" id="IPR010998">
    <property type="entry name" value="Integrase_recombinase_N"/>
</dbReference>
<keyword evidence="2" id="KW-0963">Cytoplasm</keyword>
<dbReference type="InterPro" id="IPR011010">
    <property type="entry name" value="DNA_brk_join_enz"/>
</dbReference>
<dbReference type="GO" id="GO:0003677">
    <property type="term" value="F:DNA binding"/>
    <property type="evidence" value="ECO:0007669"/>
    <property type="project" value="UniProtKB-UniRule"/>
</dbReference>
<dbReference type="GO" id="GO:0007059">
    <property type="term" value="P:chromosome segregation"/>
    <property type="evidence" value="ECO:0007669"/>
    <property type="project" value="UniProtKB-KW"/>
</dbReference>
<dbReference type="PANTHER" id="PTHR30349">
    <property type="entry name" value="PHAGE INTEGRASE-RELATED"/>
    <property type="match status" value="1"/>
</dbReference>
<dbReference type="Proteomes" id="UP000597444">
    <property type="component" value="Unassembled WGS sequence"/>
</dbReference>
<evidence type="ECO:0000256" key="5">
    <source>
        <dbReference type="ARBA" id="ARBA00022908"/>
    </source>
</evidence>
<dbReference type="InterPro" id="IPR044068">
    <property type="entry name" value="CB"/>
</dbReference>
<evidence type="ECO:0000256" key="6">
    <source>
        <dbReference type="ARBA" id="ARBA00023125"/>
    </source>
</evidence>
<dbReference type="GO" id="GO:0015074">
    <property type="term" value="P:DNA integration"/>
    <property type="evidence" value="ECO:0007669"/>
    <property type="project" value="UniProtKB-KW"/>
</dbReference>
<name>A0A8J3IT27_9CHLR</name>
<keyword evidence="6 9" id="KW-0238">DNA-binding</keyword>
<dbReference type="Pfam" id="PF02899">
    <property type="entry name" value="Phage_int_SAM_1"/>
    <property type="match status" value="1"/>
</dbReference>
<evidence type="ECO:0000256" key="7">
    <source>
        <dbReference type="ARBA" id="ARBA00023172"/>
    </source>
</evidence>
<accession>A0A8J3IT27</accession>
<protein>
    <submittedName>
        <fullName evidence="12">Tyrosine recombinase XerC</fullName>
    </submittedName>
</protein>
<evidence type="ECO:0000256" key="8">
    <source>
        <dbReference type="ARBA" id="ARBA00023306"/>
    </source>
</evidence>
<dbReference type="EMBL" id="BNJK01000001">
    <property type="protein sequence ID" value="GHO96297.1"/>
    <property type="molecule type" value="Genomic_DNA"/>
</dbReference>
<dbReference type="PROSITE" id="PS51898">
    <property type="entry name" value="TYR_RECOMBINASE"/>
    <property type="match status" value="1"/>
</dbReference>
<evidence type="ECO:0000256" key="1">
    <source>
        <dbReference type="ARBA" id="ARBA00004496"/>
    </source>
</evidence>
<dbReference type="Gene3D" id="1.10.443.10">
    <property type="entry name" value="Intergrase catalytic core"/>
    <property type="match status" value="1"/>
</dbReference>
<feature type="domain" description="Core-binding (CB)" evidence="11">
    <location>
        <begin position="14"/>
        <end position="102"/>
    </location>
</feature>
<dbReference type="Gene3D" id="1.10.150.130">
    <property type="match status" value="1"/>
</dbReference>
<feature type="domain" description="Tyr recombinase" evidence="10">
    <location>
        <begin position="124"/>
        <end position="326"/>
    </location>
</feature>
<keyword evidence="3" id="KW-0132">Cell division</keyword>
<keyword evidence="13" id="KW-1185">Reference proteome</keyword>
<dbReference type="InterPro" id="IPR013762">
    <property type="entry name" value="Integrase-like_cat_sf"/>
</dbReference>
<dbReference type="GO" id="GO:0006310">
    <property type="term" value="P:DNA recombination"/>
    <property type="evidence" value="ECO:0007669"/>
    <property type="project" value="UniProtKB-KW"/>
</dbReference>
<keyword evidence="8" id="KW-0131">Cell cycle</keyword>
<reference evidence="12" key="1">
    <citation type="submission" date="2020-10" db="EMBL/GenBank/DDBJ databases">
        <title>Taxonomic study of unclassified bacteria belonging to the class Ktedonobacteria.</title>
        <authorList>
            <person name="Yabe S."/>
            <person name="Wang C.M."/>
            <person name="Zheng Y."/>
            <person name="Sakai Y."/>
            <person name="Cavaletti L."/>
            <person name="Monciardini P."/>
            <person name="Donadio S."/>
        </authorList>
    </citation>
    <scope>NUCLEOTIDE SEQUENCE</scope>
    <source>
        <strain evidence="12">ID150040</strain>
    </source>
</reference>
<sequence length="335" mass="37035">MERVTTFKTNHQESDPKTLLVPWQRYLQEHDHSAGTIKKYIQAVSNFLGWYEEEEHAPLQLTALTPIALIGYRNELQHEQHKSISTINLRISALRTWCGWLIDQGYLTIDPSARVKLVNGQTGSKREGLSNPQVNALLRQAQASRDAARNYAIIQTLLQTGIRLSECSALTFGDVTFGERGGMLLVRAGKGNKVRSVPLNSSARDALATYIAPRLEIEKPSIKAVATKWPKSASPHAFDALWESQKGGALTTSAMGQMIADLVKAAGSLVPEEMSAHTLRHTFARNYLTQYPGDLVGLAALLGHSSLDTTKLYTQPSIHQLAKKVEQLHINAYSE</sequence>
<dbReference type="Pfam" id="PF00589">
    <property type="entry name" value="Phage_integrase"/>
    <property type="match status" value="1"/>
</dbReference>